<dbReference type="OrthoDB" id="138378at2"/>
<dbReference type="RefSeq" id="WP_055153726.1">
    <property type="nucleotide sequence ID" value="NZ_CYZU01000026.1"/>
</dbReference>
<dbReference type="PANTHER" id="PTHR34220">
    <property type="entry name" value="SENSOR HISTIDINE KINASE YPDA"/>
    <property type="match status" value="1"/>
</dbReference>
<evidence type="ECO:0000313" key="4">
    <source>
        <dbReference type="EMBL" id="CUO63666.1"/>
    </source>
</evidence>
<evidence type="ECO:0000313" key="5">
    <source>
        <dbReference type="Proteomes" id="UP000095544"/>
    </source>
</evidence>
<dbReference type="InterPro" id="IPR036890">
    <property type="entry name" value="HATPase_C_sf"/>
</dbReference>
<dbReference type="GO" id="GO:0000155">
    <property type="term" value="F:phosphorelay sensor kinase activity"/>
    <property type="evidence" value="ECO:0007669"/>
    <property type="project" value="InterPro"/>
</dbReference>
<feature type="domain" description="Histidine kinase/HSP90-like ATPase" evidence="2">
    <location>
        <begin position="475"/>
        <end position="571"/>
    </location>
</feature>
<dbReference type="EC" id="2.7.13.3" evidence="4"/>
<dbReference type="InterPro" id="IPR003594">
    <property type="entry name" value="HATPase_dom"/>
</dbReference>
<dbReference type="Proteomes" id="UP000095544">
    <property type="component" value="Unassembled WGS sequence"/>
</dbReference>
<dbReference type="SUPFAM" id="SSF55874">
    <property type="entry name" value="ATPase domain of HSP90 chaperone/DNA topoisomerase II/histidine kinase"/>
    <property type="match status" value="1"/>
</dbReference>
<dbReference type="Pfam" id="PF06580">
    <property type="entry name" value="His_kinase"/>
    <property type="match status" value="1"/>
</dbReference>
<keyword evidence="1" id="KW-0812">Transmembrane</keyword>
<organism evidence="4 5">
    <name type="scientific">Faecalicatena contorta</name>
    <dbReference type="NCBI Taxonomy" id="39482"/>
    <lineage>
        <taxon>Bacteria</taxon>
        <taxon>Bacillati</taxon>
        <taxon>Bacillota</taxon>
        <taxon>Clostridia</taxon>
        <taxon>Lachnospirales</taxon>
        <taxon>Lachnospiraceae</taxon>
        <taxon>Faecalicatena</taxon>
    </lineage>
</organism>
<accession>A0A174GRM2</accession>
<evidence type="ECO:0000259" key="2">
    <source>
        <dbReference type="Pfam" id="PF02518"/>
    </source>
</evidence>
<reference evidence="4 5" key="1">
    <citation type="submission" date="2015-09" db="EMBL/GenBank/DDBJ databases">
        <authorList>
            <consortium name="Pathogen Informatics"/>
        </authorList>
    </citation>
    <scope>NUCLEOTIDE SEQUENCE [LARGE SCALE GENOMIC DNA]</scope>
    <source>
        <strain evidence="4 5">2789STDY5834876</strain>
    </source>
</reference>
<name>A0A174GRM2_9FIRM</name>
<keyword evidence="1" id="KW-1133">Transmembrane helix</keyword>
<sequence>MKRRISMRSKIISLSVILISLALLIQGGWFFYHYYNAQVSLAYDNMEASVEQMRFSINKAFSDINNSALSLLTSPTMQNWLAGRISFDRNLPEFQENARAMQEDCKNNNLFDNTFYSYGLSTAFLISQNSEIPLYTYSTPYNSSIFTFEELKVLFEKESDAAVFIPPSQDSKDIFFIKQAQNYNRNQTIFFLYVINQSCFQELFSGLLSDVTISVTDRNDIVLFSNTPAMVGQEYHRYLEENKALYPGKDTLGYSRQITSAPFHVNLFTSTKSITTPIAVTLLQYVAIMAVLLVAFIFIAVWSFSNYTYFIKDMVSNLNEVRNQNYRTRMKMYKETDLNRISFTFNKMTGEFEDLIAKVYKNELLLKESEIRLLHSQMNPHFLTNTLTTIGVSALLNNDSEVYQMISSLNVLVTANLTGSLKGDLYTVVEKEYEWIKSYLYIQQLRFQERLSCEINVRDKQILNYYIPRLSVEPIVENAVIHGIENSSNKINYIKIDIYTENGDLFFEVSDNGCGCDFDPLKNSSGDDSGRQHIGISNIVERIHLLFGDSYGLEFQSSSGVGTTVIIKLPVLKDRPDQDSKTLENEREE</sequence>
<dbReference type="Gene3D" id="3.30.565.10">
    <property type="entry name" value="Histidine kinase-like ATPase, C-terminal domain"/>
    <property type="match status" value="1"/>
</dbReference>
<proteinExistence type="predicted"/>
<dbReference type="STRING" id="39482.ERS852491_02807"/>
<keyword evidence="4" id="KW-0808">Transferase</keyword>
<dbReference type="Pfam" id="PF02518">
    <property type="entry name" value="HATPase_c"/>
    <property type="match status" value="1"/>
</dbReference>
<feature type="domain" description="Signal transduction histidine kinase internal region" evidence="3">
    <location>
        <begin position="370"/>
        <end position="451"/>
    </location>
</feature>
<gene>
    <name evidence="4" type="primary">yehU_14</name>
    <name evidence="4" type="ORF">ERS852491_02807</name>
</gene>
<feature type="transmembrane region" description="Helical" evidence="1">
    <location>
        <begin position="282"/>
        <end position="304"/>
    </location>
</feature>
<dbReference type="GO" id="GO:0016020">
    <property type="term" value="C:membrane"/>
    <property type="evidence" value="ECO:0007669"/>
    <property type="project" value="InterPro"/>
</dbReference>
<protein>
    <submittedName>
        <fullName evidence="4">Probable sensor-like histidine kinase YehU</fullName>
        <ecNumber evidence="4">2.7.13.3</ecNumber>
    </submittedName>
</protein>
<dbReference type="EMBL" id="CYZU01000026">
    <property type="protein sequence ID" value="CUO63666.1"/>
    <property type="molecule type" value="Genomic_DNA"/>
</dbReference>
<dbReference type="InterPro" id="IPR050640">
    <property type="entry name" value="Bact_2-comp_sensor_kinase"/>
</dbReference>
<feature type="transmembrane region" description="Helical" evidence="1">
    <location>
        <begin position="12"/>
        <end position="32"/>
    </location>
</feature>
<keyword evidence="1" id="KW-0472">Membrane</keyword>
<dbReference type="InterPro" id="IPR010559">
    <property type="entry name" value="Sig_transdc_His_kin_internal"/>
</dbReference>
<evidence type="ECO:0000256" key="1">
    <source>
        <dbReference type="SAM" id="Phobius"/>
    </source>
</evidence>
<evidence type="ECO:0000259" key="3">
    <source>
        <dbReference type="Pfam" id="PF06580"/>
    </source>
</evidence>
<dbReference type="AlphaFoldDB" id="A0A174GRM2"/>
<keyword evidence="4" id="KW-0418">Kinase</keyword>
<dbReference type="PANTHER" id="PTHR34220:SF7">
    <property type="entry name" value="SENSOR HISTIDINE KINASE YPDA"/>
    <property type="match status" value="1"/>
</dbReference>